<keyword evidence="4" id="KW-1185">Reference proteome</keyword>
<gene>
    <name evidence="3" type="ORF">KBB96_10825</name>
</gene>
<sequence length="470" mass="50705">MKTPEARRLASLLATAVLLSSGSAALADFVPVPLPDPKIPGYHFPENEATILKWVADSSVTDPTASAAADNQIYLHGWGIWASLTAETDQTENGQKLRVFETWLTPQDITAASQAGKNESLLKLPRGSRPVLEEFRQLKHHKGKDPHLEAAGTATVLGFVKYDPTAADHIMKQGLLQKSVLDQLLSYGADEIPVFPVTGLALKPVFQVIKKSDLVDGRYYQLPVWPGPPSTPQQWGSTTWPASVWIDVKDGGSGKGEIDKAPKKDGSSRTDATTYPVSSLINFKLNPDQAGALKAKGAAEGDYAILVAMHVSGREITRWTWQTFWWTPTPANPLAPSSDAIAKARPVQIKAPAANYAMSIAYTTELPSPPYVGGDNKGNSIYAYNPWLEAGFGPSDLPDSIPGTYNGQPVQNNYGVQSNCMSCHGAANYNPNNVSTAPDYSGDRYISLGDPRFSGTLKVDFLWSLPGNAK</sequence>
<feature type="chain" id="PRO_5037491770" description="Cytochrome c domain-containing protein" evidence="2">
    <location>
        <begin position="28"/>
        <end position="470"/>
    </location>
</feature>
<organism evidence="3 4">
    <name type="scientific">Luteolibacter ambystomatis</name>
    <dbReference type="NCBI Taxonomy" id="2824561"/>
    <lineage>
        <taxon>Bacteria</taxon>
        <taxon>Pseudomonadati</taxon>
        <taxon>Verrucomicrobiota</taxon>
        <taxon>Verrucomicrobiia</taxon>
        <taxon>Verrucomicrobiales</taxon>
        <taxon>Verrucomicrobiaceae</taxon>
        <taxon>Luteolibacter</taxon>
    </lineage>
</organism>
<feature type="signal peptide" evidence="2">
    <location>
        <begin position="1"/>
        <end position="27"/>
    </location>
</feature>
<evidence type="ECO:0000256" key="2">
    <source>
        <dbReference type="SAM" id="SignalP"/>
    </source>
</evidence>
<feature type="compositionally biased region" description="Basic and acidic residues" evidence="1">
    <location>
        <begin position="251"/>
        <end position="268"/>
    </location>
</feature>
<keyword evidence="2" id="KW-0732">Signal</keyword>
<protein>
    <recommendedName>
        <fullName evidence="5">Cytochrome c domain-containing protein</fullName>
    </recommendedName>
</protein>
<proteinExistence type="predicted"/>
<feature type="region of interest" description="Disordered" evidence="1">
    <location>
        <begin position="251"/>
        <end position="272"/>
    </location>
</feature>
<dbReference type="KEGG" id="lamb:KBB96_10825"/>
<dbReference type="Proteomes" id="UP000676169">
    <property type="component" value="Chromosome"/>
</dbReference>
<evidence type="ECO:0000313" key="3">
    <source>
        <dbReference type="EMBL" id="QUE49364.1"/>
    </source>
</evidence>
<dbReference type="EMBL" id="CP073100">
    <property type="protein sequence ID" value="QUE49364.1"/>
    <property type="molecule type" value="Genomic_DNA"/>
</dbReference>
<accession>A0A975IXS0</accession>
<evidence type="ECO:0000256" key="1">
    <source>
        <dbReference type="SAM" id="MobiDB-lite"/>
    </source>
</evidence>
<evidence type="ECO:0008006" key="5">
    <source>
        <dbReference type="Google" id="ProtNLM"/>
    </source>
</evidence>
<evidence type="ECO:0000313" key="4">
    <source>
        <dbReference type="Proteomes" id="UP000676169"/>
    </source>
</evidence>
<dbReference type="RefSeq" id="WP_211629425.1">
    <property type="nucleotide sequence ID" value="NZ_CP073100.1"/>
</dbReference>
<dbReference type="AlphaFoldDB" id="A0A975IXS0"/>
<name>A0A975IXS0_9BACT</name>
<reference evidence="3" key="1">
    <citation type="submission" date="2021-04" db="EMBL/GenBank/DDBJ databases">
        <title>Luteolibacter sp. 32A isolated from the skin of an Anderson's salamander (Ambystoma andersonii).</title>
        <authorList>
            <person name="Spergser J."/>
            <person name="Busse H.-J."/>
        </authorList>
    </citation>
    <scope>NUCLEOTIDE SEQUENCE</scope>
    <source>
        <strain evidence="3">32A</strain>
    </source>
</reference>